<evidence type="ECO:0000259" key="3">
    <source>
        <dbReference type="Pfam" id="PF25087"/>
    </source>
</evidence>
<dbReference type="AlphaFoldDB" id="A0A2S1SRZ2"/>
<dbReference type="KEGG" id="stir:DDW44_10230"/>
<dbReference type="InterPro" id="IPR056729">
    <property type="entry name" value="GMPPB_C"/>
</dbReference>
<dbReference type="RefSeq" id="WP_108906225.1">
    <property type="nucleotide sequence ID" value="NZ_CP029188.1"/>
</dbReference>
<gene>
    <name evidence="4" type="ORF">DDW44_10230</name>
</gene>
<evidence type="ECO:0000256" key="1">
    <source>
        <dbReference type="ARBA" id="ARBA00007274"/>
    </source>
</evidence>
<feature type="domain" description="Mannose-1-phosphate guanyltransferase C-terminal" evidence="3">
    <location>
        <begin position="255"/>
        <end position="354"/>
    </location>
</feature>
<dbReference type="InterPro" id="IPR029044">
    <property type="entry name" value="Nucleotide-diphossugar_trans"/>
</dbReference>
<accession>A0A2S1SRZ2</accession>
<evidence type="ECO:0000313" key="5">
    <source>
        <dbReference type="Proteomes" id="UP000244900"/>
    </source>
</evidence>
<dbReference type="InterPro" id="IPR050486">
    <property type="entry name" value="Mannose-1P_guanyltransferase"/>
</dbReference>
<dbReference type="Pfam" id="PF00483">
    <property type="entry name" value="NTP_transferase"/>
    <property type="match status" value="1"/>
</dbReference>
<feature type="domain" description="Nucleotidyl transferase" evidence="2">
    <location>
        <begin position="7"/>
        <end position="239"/>
    </location>
</feature>
<protein>
    <submittedName>
        <fullName evidence="4">GDP-mannose pyrophosphorylase</fullName>
    </submittedName>
</protein>
<sequence length="363" mass="37747">MTQAQEAILLVGGKGTRLRPLTVNTPKPMVPAAGVPFLTHQLARARAAGVEHIVLATSYLAEVFEPYFGDGSSLGLHLEYVTEVEPLGTGGAIRNVASRLRSGPDDPVLVFNGDILTGLDIRALVGTHRSSGAEVSLHLSRVEDPRAFGLVPTDATGRVTAFLEKPQTPEEIVTDQINAGAYVFRRSVIDRIPTGRPVSVERETFPELLSSGAHLQGMVDSTYWLDLGTPQAFVRGSADLVLGRAPSPAVPGRCGDRLVLPTARVAADAKLTGGTVVGEGATVGEGARISGSTLLDGAVVEAGAVITDSLVGAGARVGARTVLTDTVVGDGAVIGADNELRDGVRVWCDAHLPAGAIRFSSDQ</sequence>
<organism evidence="4 5">
    <name type="scientific">Streptomyces tirandamycinicus</name>
    <dbReference type="NCBI Taxonomy" id="2174846"/>
    <lineage>
        <taxon>Bacteria</taxon>
        <taxon>Bacillati</taxon>
        <taxon>Actinomycetota</taxon>
        <taxon>Actinomycetes</taxon>
        <taxon>Kitasatosporales</taxon>
        <taxon>Streptomycetaceae</taxon>
        <taxon>Streptomyces</taxon>
    </lineage>
</organism>
<dbReference type="Pfam" id="PF25087">
    <property type="entry name" value="GMPPB_C"/>
    <property type="match status" value="1"/>
</dbReference>
<comment type="similarity">
    <text evidence="1">Belongs to the transferase hexapeptide repeat family.</text>
</comment>
<dbReference type="Gene3D" id="3.90.550.10">
    <property type="entry name" value="Spore Coat Polysaccharide Biosynthesis Protein SpsA, Chain A"/>
    <property type="match status" value="1"/>
</dbReference>
<dbReference type="OrthoDB" id="9801810at2"/>
<dbReference type="PANTHER" id="PTHR22572">
    <property type="entry name" value="SUGAR-1-PHOSPHATE GUANYL TRANSFERASE"/>
    <property type="match status" value="1"/>
</dbReference>
<evidence type="ECO:0000259" key="2">
    <source>
        <dbReference type="Pfam" id="PF00483"/>
    </source>
</evidence>
<name>A0A2S1SRZ2_9ACTN</name>
<keyword evidence="5" id="KW-1185">Reference proteome</keyword>
<evidence type="ECO:0000313" key="4">
    <source>
        <dbReference type="EMBL" id="AWI29120.1"/>
    </source>
</evidence>
<dbReference type="Gene3D" id="2.160.10.10">
    <property type="entry name" value="Hexapeptide repeat proteins"/>
    <property type="match status" value="1"/>
</dbReference>
<reference evidence="4 5" key="1">
    <citation type="submission" date="2018-05" db="EMBL/GenBank/DDBJ databases">
        <title>Complete genome sequence of sponge-derived Streptomyces sp. HNM0039.</title>
        <authorList>
            <person name="Huang X."/>
            <person name="Zhou S."/>
        </authorList>
    </citation>
    <scope>NUCLEOTIDE SEQUENCE [LARGE SCALE GENOMIC DNA]</scope>
    <source>
        <strain evidence="4 5">HNM0039</strain>
    </source>
</reference>
<dbReference type="CDD" id="cd04181">
    <property type="entry name" value="NTP_transferase"/>
    <property type="match status" value="1"/>
</dbReference>
<dbReference type="SUPFAM" id="SSF53448">
    <property type="entry name" value="Nucleotide-diphospho-sugar transferases"/>
    <property type="match status" value="1"/>
</dbReference>
<dbReference type="Proteomes" id="UP000244900">
    <property type="component" value="Chromosome"/>
</dbReference>
<dbReference type="InterPro" id="IPR005835">
    <property type="entry name" value="NTP_transferase_dom"/>
</dbReference>
<proteinExistence type="inferred from homology"/>
<dbReference type="EMBL" id="CP029188">
    <property type="protein sequence ID" value="AWI29120.1"/>
    <property type="molecule type" value="Genomic_DNA"/>
</dbReference>